<dbReference type="EMBL" id="CP108222">
    <property type="protein sequence ID" value="WTT22216.1"/>
    <property type="molecule type" value="Genomic_DNA"/>
</dbReference>
<gene>
    <name evidence="1" type="ORF">OHA22_45095</name>
</gene>
<sequence length="60" mass="5923">MSAIRRGQVVRVTGAGRSPGHEYGLAPAAVGAQMAVIDEVKTTGGTADAGSGIVNKGART</sequence>
<evidence type="ECO:0000313" key="1">
    <source>
        <dbReference type="EMBL" id="WTT22216.1"/>
    </source>
</evidence>
<accession>A0AAU2ABV5</accession>
<name>A0AAU2ABV5_9ACTN</name>
<proteinExistence type="predicted"/>
<reference evidence="1" key="1">
    <citation type="submission" date="2022-10" db="EMBL/GenBank/DDBJ databases">
        <title>The complete genomes of actinobacterial strains from the NBC collection.</title>
        <authorList>
            <person name="Joergensen T.S."/>
            <person name="Alvarez Arevalo M."/>
            <person name="Sterndorff E.B."/>
            <person name="Faurdal D."/>
            <person name="Vuksanovic O."/>
            <person name="Mourched A.-S."/>
            <person name="Charusanti P."/>
            <person name="Shaw S."/>
            <person name="Blin K."/>
            <person name="Weber T."/>
        </authorList>
    </citation>
    <scope>NUCLEOTIDE SEQUENCE</scope>
    <source>
        <strain evidence="1">NBC_00093</strain>
    </source>
</reference>
<protein>
    <submittedName>
        <fullName evidence="1">Uncharacterized protein</fullName>
    </submittedName>
</protein>
<organism evidence="1">
    <name type="scientific">Streptomyces sp. NBC_00093</name>
    <dbReference type="NCBI Taxonomy" id="2975649"/>
    <lineage>
        <taxon>Bacteria</taxon>
        <taxon>Bacillati</taxon>
        <taxon>Actinomycetota</taxon>
        <taxon>Actinomycetes</taxon>
        <taxon>Kitasatosporales</taxon>
        <taxon>Streptomycetaceae</taxon>
        <taxon>Streptomyces</taxon>
    </lineage>
</organism>
<dbReference type="AlphaFoldDB" id="A0AAU2ABV5"/>